<gene>
    <name evidence="2" type="ORF">MNOR_LOCUS15940</name>
</gene>
<feature type="region of interest" description="Disordered" evidence="1">
    <location>
        <begin position="1"/>
        <end position="115"/>
    </location>
</feature>
<evidence type="ECO:0008006" key="4">
    <source>
        <dbReference type="Google" id="ProtNLM"/>
    </source>
</evidence>
<feature type="compositionally biased region" description="Basic and acidic residues" evidence="1">
    <location>
        <begin position="10"/>
        <end position="24"/>
    </location>
</feature>
<comment type="caution">
    <text evidence="2">The sequence shown here is derived from an EMBL/GenBank/DDBJ whole genome shotgun (WGS) entry which is preliminary data.</text>
</comment>
<organism evidence="2 3">
    <name type="scientific">Meganyctiphanes norvegica</name>
    <name type="common">Northern krill</name>
    <name type="synonym">Thysanopoda norvegica</name>
    <dbReference type="NCBI Taxonomy" id="48144"/>
    <lineage>
        <taxon>Eukaryota</taxon>
        <taxon>Metazoa</taxon>
        <taxon>Ecdysozoa</taxon>
        <taxon>Arthropoda</taxon>
        <taxon>Crustacea</taxon>
        <taxon>Multicrustacea</taxon>
        <taxon>Malacostraca</taxon>
        <taxon>Eumalacostraca</taxon>
        <taxon>Eucarida</taxon>
        <taxon>Euphausiacea</taxon>
        <taxon>Euphausiidae</taxon>
        <taxon>Meganyctiphanes</taxon>
    </lineage>
</organism>
<accession>A0AAV2QVG3</accession>
<evidence type="ECO:0000313" key="2">
    <source>
        <dbReference type="EMBL" id="CAL4097228.1"/>
    </source>
</evidence>
<reference evidence="2 3" key="1">
    <citation type="submission" date="2024-05" db="EMBL/GenBank/DDBJ databases">
        <authorList>
            <person name="Wallberg A."/>
        </authorList>
    </citation>
    <scope>NUCLEOTIDE SEQUENCE [LARGE SCALE GENOMIC DNA]</scope>
</reference>
<evidence type="ECO:0000313" key="3">
    <source>
        <dbReference type="Proteomes" id="UP001497623"/>
    </source>
</evidence>
<dbReference type="Proteomes" id="UP001497623">
    <property type="component" value="Unassembled WGS sequence"/>
</dbReference>
<keyword evidence="3" id="KW-1185">Reference proteome</keyword>
<evidence type="ECO:0000256" key="1">
    <source>
        <dbReference type="SAM" id="MobiDB-lite"/>
    </source>
</evidence>
<protein>
    <recommendedName>
        <fullName evidence="4">Prolactin receptor</fullName>
    </recommendedName>
</protein>
<sequence>MTRGTNTDSSKGDEVDNFRSDSRCAPRGPDQALHKGPSESLLLSDYQPWHGPNPDNSLGQSGMAKGPDNSLRQGPSGISVRGPDPALRKGPAGLAKGSQFFQGLRKENSFSTKNL</sequence>
<name>A0AAV2QVG3_MEGNR</name>
<dbReference type="EMBL" id="CAXKWB010010211">
    <property type="protein sequence ID" value="CAL4097228.1"/>
    <property type="molecule type" value="Genomic_DNA"/>
</dbReference>
<dbReference type="AlphaFoldDB" id="A0AAV2QVG3"/>
<proteinExistence type="predicted"/>